<sequence length="132" mass="14652">MTDCRKLRPTGLYAGKQGFSYNEGISAETTASRAICMHLLTIPPGGRAKAHKHSTHETAIYMLEGETVMFWGERLEHRMDTVAGDMIYIPADMPHLPVNLSDRPATAVISRTDPHEQESVTLLPELEHLVAL</sequence>
<dbReference type="InterPro" id="IPR011051">
    <property type="entry name" value="RmlC_Cupin_sf"/>
</dbReference>
<name>A0A4U0Z3F7_9RHOB</name>
<dbReference type="Proteomes" id="UP000306340">
    <property type="component" value="Unassembled WGS sequence"/>
</dbReference>
<comment type="caution">
    <text evidence="2">The sequence shown here is derived from an EMBL/GenBank/DDBJ whole genome shotgun (WGS) entry which is preliminary data.</text>
</comment>
<proteinExistence type="predicted"/>
<dbReference type="Gene3D" id="2.60.120.10">
    <property type="entry name" value="Jelly Rolls"/>
    <property type="match status" value="1"/>
</dbReference>
<dbReference type="PIRSF" id="PIRSF037087">
    <property type="entry name" value="UCP037087"/>
    <property type="match status" value="1"/>
</dbReference>
<dbReference type="InterPro" id="IPR013096">
    <property type="entry name" value="Cupin_2"/>
</dbReference>
<dbReference type="InterPro" id="IPR017102">
    <property type="entry name" value="UCP037087"/>
</dbReference>
<evidence type="ECO:0000313" key="3">
    <source>
        <dbReference type="Proteomes" id="UP000306340"/>
    </source>
</evidence>
<dbReference type="InterPro" id="IPR052535">
    <property type="entry name" value="Bacilysin_H2HPP_isomerase"/>
</dbReference>
<dbReference type="SUPFAM" id="SSF51182">
    <property type="entry name" value="RmlC-like cupins"/>
    <property type="match status" value="1"/>
</dbReference>
<dbReference type="InterPro" id="IPR014710">
    <property type="entry name" value="RmlC-like_jellyroll"/>
</dbReference>
<dbReference type="RefSeq" id="WP_136792105.1">
    <property type="nucleotide sequence ID" value="NZ_SWAU01000060.1"/>
</dbReference>
<dbReference type="PANTHER" id="PTHR40112:SF1">
    <property type="entry name" value="H2HPP ISOMERASE"/>
    <property type="match status" value="1"/>
</dbReference>
<dbReference type="CDD" id="cd02210">
    <property type="entry name" value="cupin_BLR2406-like"/>
    <property type="match status" value="1"/>
</dbReference>
<feature type="domain" description="Cupin type-2" evidence="1">
    <location>
        <begin position="39"/>
        <end position="108"/>
    </location>
</feature>
<gene>
    <name evidence="2" type="ORF">FAZ78_08165</name>
</gene>
<accession>A0A4U0Z3F7</accession>
<protein>
    <submittedName>
        <fullName evidence="2">Cupin domain-containing protein</fullName>
    </submittedName>
</protein>
<organism evidence="2 3">
    <name type="scientific">Cereibacter changlensis</name>
    <dbReference type="NCBI Taxonomy" id="402884"/>
    <lineage>
        <taxon>Bacteria</taxon>
        <taxon>Pseudomonadati</taxon>
        <taxon>Pseudomonadota</taxon>
        <taxon>Alphaproteobacteria</taxon>
        <taxon>Rhodobacterales</taxon>
        <taxon>Paracoccaceae</taxon>
        <taxon>Cereibacter</taxon>
    </lineage>
</organism>
<dbReference type="PANTHER" id="PTHR40112">
    <property type="entry name" value="H2HPP ISOMERASE"/>
    <property type="match status" value="1"/>
</dbReference>
<reference evidence="2 3" key="1">
    <citation type="submission" date="2019-04" db="EMBL/GenBank/DDBJ databases">
        <title>Crypto-aerobic microbial life in anoxic (sulfidic) marine sediments.</title>
        <authorList>
            <person name="Bhattacharya S."/>
            <person name="Roy C."/>
            <person name="Mondal N."/>
            <person name="Sarkar J."/>
            <person name="Mandal S."/>
            <person name="Rameez M.J."/>
            <person name="Ghosh W."/>
        </authorList>
    </citation>
    <scope>NUCLEOTIDE SEQUENCE [LARGE SCALE GENOMIC DNA]</scope>
    <source>
        <strain evidence="2 3">SBBC</strain>
    </source>
</reference>
<evidence type="ECO:0000259" key="1">
    <source>
        <dbReference type="Pfam" id="PF07883"/>
    </source>
</evidence>
<evidence type="ECO:0000313" key="2">
    <source>
        <dbReference type="EMBL" id="TKA97044.1"/>
    </source>
</evidence>
<dbReference type="EMBL" id="SWAU01000060">
    <property type="protein sequence ID" value="TKA97044.1"/>
    <property type="molecule type" value="Genomic_DNA"/>
</dbReference>
<dbReference type="Pfam" id="PF07883">
    <property type="entry name" value="Cupin_2"/>
    <property type="match status" value="1"/>
</dbReference>
<dbReference type="AlphaFoldDB" id="A0A4U0Z3F7"/>